<dbReference type="Pfam" id="PF17123">
    <property type="entry name" value="zf-RING_11"/>
    <property type="match status" value="1"/>
</dbReference>
<dbReference type="SMART" id="SM00184">
    <property type="entry name" value="RING"/>
    <property type="match status" value="1"/>
</dbReference>
<keyword evidence="1" id="KW-0862">Zinc</keyword>
<accession>A0A8J5EVQ9</accession>
<evidence type="ECO:0000313" key="6">
    <source>
        <dbReference type="Proteomes" id="UP000734854"/>
    </source>
</evidence>
<feature type="compositionally biased region" description="Polar residues" evidence="2">
    <location>
        <begin position="51"/>
        <end position="74"/>
    </location>
</feature>
<evidence type="ECO:0000313" key="5">
    <source>
        <dbReference type="EMBL" id="KAG6475029.1"/>
    </source>
</evidence>
<dbReference type="EMBL" id="JACMSC010000018">
    <property type="protein sequence ID" value="KAG6475029.1"/>
    <property type="molecule type" value="Genomic_DNA"/>
</dbReference>
<dbReference type="SMART" id="SM00327">
    <property type="entry name" value="VWA"/>
    <property type="match status" value="1"/>
</dbReference>
<dbReference type="Proteomes" id="UP000734854">
    <property type="component" value="Unassembled WGS sequence"/>
</dbReference>
<dbReference type="InterPro" id="IPR032838">
    <property type="entry name" value="Vwaint_dom"/>
</dbReference>
<evidence type="ECO:0000259" key="3">
    <source>
        <dbReference type="PROSITE" id="PS50089"/>
    </source>
</evidence>
<dbReference type="InterPro" id="IPR002035">
    <property type="entry name" value="VWF_A"/>
</dbReference>
<organism evidence="5 6">
    <name type="scientific">Zingiber officinale</name>
    <name type="common">Ginger</name>
    <name type="synonym">Amomum zingiber</name>
    <dbReference type="NCBI Taxonomy" id="94328"/>
    <lineage>
        <taxon>Eukaryota</taxon>
        <taxon>Viridiplantae</taxon>
        <taxon>Streptophyta</taxon>
        <taxon>Embryophyta</taxon>
        <taxon>Tracheophyta</taxon>
        <taxon>Spermatophyta</taxon>
        <taxon>Magnoliopsida</taxon>
        <taxon>Liliopsida</taxon>
        <taxon>Zingiberales</taxon>
        <taxon>Zingiberaceae</taxon>
        <taxon>Zingiber</taxon>
    </lineage>
</organism>
<feature type="domain" description="RING-type" evidence="3">
    <location>
        <begin position="93"/>
        <end position="137"/>
    </location>
</feature>
<feature type="domain" description="VWFA" evidence="4">
    <location>
        <begin position="282"/>
        <end position="475"/>
    </location>
</feature>
<feature type="region of interest" description="Disordered" evidence="2">
    <location>
        <begin position="22"/>
        <end position="86"/>
    </location>
</feature>
<dbReference type="Pfam" id="PF00092">
    <property type="entry name" value="VWA"/>
    <property type="match status" value="1"/>
</dbReference>
<dbReference type="OrthoDB" id="687730at2759"/>
<dbReference type="PANTHER" id="PTHR10579">
    <property type="entry name" value="CALCIUM-ACTIVATED CHLORIDE CHANNEL REGULATOR"/>
    <property type="match status" value="1"/>
</dbReference>
<evidence type="ECO:0000256" key="2">
    <source>
        <dbReference type="SAM" id="MobiDB-lite"/>
    </source>
</evidence>
<dbReference type="CDD" id="cd01466">
    <property type="entry name" value="vWA_C3HC4_type"/>
    <property type="match status" value="1"/>
</dbReference>
<keyword evidence="1" id="KW-0863">Zinc-finger</keyword>
<dbReference type="GO" id="GO:0008270">
    <property type="term" value="F:zinc ion binding"/>
    <property type="evidence" value="ECO:0007669"/>
    <property type="project" value="UniProtKB-KW"/>
</dbReference>
<gene>
    <name evidence="5" type="ORF">ZIOFF_064246</name>
</gene>
<keyword evidence="1" id="KW-0479">Metal-binding</keyword>
<dbReference type="CDD" id="cd23114">
    <property type="entry name" value="RING-H2_WAVH2"/>
    <property type="match status" value="1"/>
</dbReference>
<name>A0A8J5EVQ9_ZINOF</name>
<evidence type="ECO:0000259" key="4">
    <source>
        <dbReference type="PROSITE" id="PS50234"/>
    </source>
</evidence>
<protein>
    <submittedName>
        <fullName evidence="5">Uncharacterized protein</fullName>
    </submittedName>
</protein>
<dbReference type="InterPro" id="IPR001841">
    <property type="entry name" value="Znf_RING"/>
</dbReference>
<dbReference type="PANTHER" id="PTHR10579:SF167">
    <property type="entry name" value="OS02G0619600 PROTEIN"/>
    <property type="match status" value="1"/>
</dbReference>
<sequence>MANSWSRAKRAFGLNLCVSMPQTADIDDDGPRTAEAATGGRRDSTDAAFPSDSSPGGSTATQELQPQMPTTPNPSSGGLRLRRSLSRSTKKTCTICLGTMKAGQGHALFTAECSHTFHFQCIAFNVKYGNYVCPVCRAKWKELPFQAPLTVEHPHGRARVNPVNWSQEDGQMTVIRMLTRANSANQQHRPLPFFHASEPSTFNDDEPLNFQPVTGGIMQPKSARRVEIKSVPLFSAVPKSVSQENFIVLIRLKSSNAIGEQSPSRNLNIAPGMSRSSRAPVDLVTILDTSGSMAGTKLALLKRAMSFVIQNLGPLDRLSVIAFSSTARRLFPLRKMTESGRQQALLAVNSLVSSGGTNIAEGLRKGAKVIDERKEQNPVCSVILLSDGQDTYTMSSNLGRNLQTRPDYRSLIPSSILGHTTHQIPVHTFGFGTDHDSSAMHSISEISGGTFSFIESEIVIQDAFAQCIGGLLSVVVKEMHLTVESVQPGVQIVAIKSGSYTNKIEDNMLSGSINVANLYADEERDFLVYINLPPSQDTRQLRVRCAYVDAISKETVSLQDEVRIERPETVVSCTPSVEVDRQIIRVQSAEAMQDARDAADHGALDEAVYILEEQRRRLADSLARLSGDQLCLALDAELREMQERMASQQRYESSGRAYLLSGLSSHSWQRATARGDSTESASLLHAYQTPSMVDMLHRSQIFSSSPRVPTRRIQSSRSFSGPPQLR</sequence>
<keyword evidence="6" id="KW-1185">Reference proteome</keyword>
<comment type="caution">
    <text evidence="5">The sequence shown here is derived from an EMBL/GenBank/DDBJ whole genome shotgun (WGS) entry which is preliminary data.</text>
</comment>
<dbReference type="PROSITE" id="PS50089">
    <property type="entry name" value="ZF_RING_2"/>
    <property type="match status" value="1"/>
</dbReference>
<evidence type="ECO:0000256" key="1">
    <source>
        <dbReference type="PROSITE-ProRule" id="PRU00175"/>
    </source>
</evidence>
<proteinExistence type="predicted"/>
<reference evidence="5 6" key="1">
    <citation type="submission" date="2020-08" db="EMBL/GenBank/DDBJ databases">
        <title>Plant Genome Project.</title>
        <authorList>
            <person name="Zhang R.-G."/>
        </authorList>
    </citation>
    <scope>NUCLEOTIDE SEQUENCE [LARGE SCALE GENOMIC DNA]</scope>
    <source>
        <tissue evidence="5">Rhizome</tissue>
    </source>
</reference>
<dbReference type="Pfam" id="PF14624">
    <property type="entry name" value="Vwaint"/>
    <property type="match status" value="1"/>
</dbReference>
<feature type="region of interest" description="Disordered" evidence="2">
    <location>
        <begin position="704"/>
        <end position="726"/>
    </location>
</feature>
<dbReference type="PROSITE" id="PS50234">
    <property type="entry name" value="VWFA"/>
    <property type="match status" value="1"/>
</dbReference>
<dbReference type="AlphaFoldDB" id="A0A8J5EVQ9"/>
<dbReference type="InterPro" id="IPR051266">
    <property type="entry name" value="CLCR"/>
</dbReference>